<dbReference type="SMART" id="SM00530">
    <property type="entry name" value="HTH_XRE"/>
    <property type="match status" value="1"/>
</dbReference>
<accession>A0ABT8KES2</accession>
<gene>
    <name evidence="3" type="ORF">P5G50_16050</name>
</gene>
<organism evidence="3 4">
    <name type="scientific">Leifsonia williamsii</name>
    <dbReference type="NCBI Taxonomy" id="3035919"/>
    <lineage>
        <taxon>Bacteria</taxon>
        <taxon>Bacillati</taxon>
        <taxon>Actinomycetota</taxon>
        <taxon>Actinomycetes</taxon>
        <taxon>Micrococcales</taxon>
        <taxon>Microbacteriaceae</taxon>
        <taxon>Leifsonia</taxon>
    </lineage>
</organism>
<name>A0ABT8KES2_9MICO</name>
<dbReference type="InterPro" id="IPR010982">
    <property type="entry name" value="Lambda_DNA-bd_dom_sf"/>
</dbReference>
<dbReference type="EMBL" id="JAROCF010000001">
    <property type="protein sequence ID" value="MDN4615964.1"/>
    <property type="molecule type" value="Genomic_DNA"/>
</dbReference>
<feature type="compositionally biased region" description="Basic and acidic residues" evidence="1">
    <location>
        <begin position="147"/>
        <end position="158"/>
    </location>
</feature>
<proteinExistence type="predicted"/>
<sequence>MARHKQDPPSHFGDLVAEAIRRGMRQLRLSGRGLAHELGRSETYVRDRISGKYEFSLADVEAFARFLGTQPEDFIARIDREVLEASLRSRGTPPPRVVPLVDAATGGRVRPRGGSVGAAGHTLPDADDFDYADGGVSTGDVGLAAKPEGRTTERDARG</sequence>
<comment type="caution">
    <text evidence="3">The sequence shown here is derived from an EMBL/GenBank/DDBJ whole genome shotgun (WGS) entry which is preliminary data.</text>
</comment>
<evidence type="ECO:0000256" key="1">
    <source>
        <dbReference type="SAM" id="MobiDB-lite"/>
    </source>
</evidence>
<feature type="region of interest" description="Disordered" evidence="1">
    <location>
        <begin position="105"/>
        <end position="124"/>
    </location>
</feature>
<evidence type="ECO:0000313" key="4">
    <source>
        <dbReference type="Proteomes" id="UP001174208"/>
    </source>
</evidence>
<evidence type="ECO:0000313" key="3">
    <source>
        <dbReference type="EMBL" id="MDN4615964.1"/>
    </source>
</evidence>
<dbReference type="RefSeq" id="WP_301212002.1">
    <property type="nucleotide sequence ID" value="NZ_JAROCF010000001.1"/>
</dbReference>
<keyword evidence="4" id="KW-1185">Reference proteome</keyword>
<feature type="region of interest" description="Disordered" evidence="1">
    <location>
        <begin position="129"/>
        <end position="158"/>
    </location>
</feature>
<dbReference type="InterPro" id="IPR001387">
    <property type="entry name" value="Cro/C1-type_HTH"/>
</dbReference>
<reference evidence="3" key="1">
    <citation type="submission" date="2023-06" db="EMBL/GenBank/DDBJ databases">
        <title>MT1 and MT2 Draft Genomes of Novel Species.</title>
        <authorList>
            <person name="Venkateswaran K."/>
        </authorList>
    </citation>
    <scope>NUCLEOTIDE SEQUENCE</scope>
    <source>
        <strain evidence="3">F6_8S_P_1B</strain>
    </source>
</reference>
<dbReference type="SUPFAM" id="SSF47413">
    <property type="entry name" value="lambda repressor-like DNA-binding domains"/>
    <property type="match status" value="1"/>
</dbReference>
<evidence type="ECO:0000259" key="2">
    <source>
        <dbReference type="PROSITE" id="PS50943"/>
    </source>
</evidence>
<dbReference type="Proteomes" id="UP001174208">
    <property type="component" value="Unassembled WGS sequence"/>
</dbReference>
<dbReference type="PROSITE" id="PS50943">
    <property type="entry name" value="HTH_CROC1"/>
    <property type="match status" value="1"/>
</dbReference>
<dbReference type="Gene3D" id="1.10.260.40">
    <property type="entry name" value="lambda repressor-like DNA-binding domains"/>
    <property type="match status" value="1"/>
</dbReference>
<feature type="domain" description="HTH cro/C1-type" evidence="2">
    <location>
        <begin position="20"/>
        <end position="74"/>
    </location>
</feature>
<dbReference type="CDD" id="cd00093">
    <property type="entry name" value="HTH_XRE"/>
    <property type="match status" value="1"/>
</dbReference>
<protein>
    <submittedName>
        <fullName evidence="3">Helix-turn-helix transcriptional regulator</fullName>
    </submittedName>
</protein>